<dbReference type="RefSeq" id="WP_206207792.1">
    <property type="nucleotide sequence ID" value="NZ_NPOA01000011.1"/>
</dbReference>
<feature type="signal peptide" evidence="1">
    <location>
        <begin position="1"/>
        <end position="32"/>
    </location>
</feature>
<dbReference type="Pfam" id="PF05922">
    <property type="entry name" value="Inhibitor_I9"/>
    <property type="match status" value="1"/>
</dbReference>
<dbReference type="InterPro" id="IPR010259">
    <property type="entry name" value="S8pro/Inhibitor_I9"/>
</dbReference>
<sequence length="181" mass="19979">MKKKKKRQVRAFSIAASFLMTFSLIAPGVASAESNSNLHRSLNDSNKVSEAKVSDRLLSEFKNDEKVKFLIKFNEKADTQQVAKEAKASSAKANLSAQKAELIQRSAVVSELKATSLTSQANVKQYLAQELEKGNVKDFNSYYIVNGIAVTATKEVAEKIATFAEVEKILPNETRELFTTV</sequence>
<dbReference type="AlphaFoldDB" id="A0A2A2IBV3"/>
<evidence type="ECO:0000313" key="3">
    <source>
        <dbReference type="EMBL" id="PAV28764.1"/>
    </source>
</evidence>
<keyword evidence="1" id="KW-0732">Signal</keyword>
<organism evidence="3 4">
    <name type="scientific">Virgibacillus profundi</name>
    <dbReference type="NCBI Taxonomy" id="2024555"/>
    <lineage>
        <taxon>Bacteria</taxon>
        <taxon>Bacillati</taxon>
        <taxon>Bacillota</taxon>
        <taxon>Bacilli</taxon>
        <taxon>Bacillales</taxon>
        <taxon>Bacillaceae</taxon>
        <taxon>Virgibacillus</taxon>
    </lineage>
</organism>
<comment type="caution">
    <text evidence="3">The sequence shown here is derived from an EMBL/GenBank/DDBJ whole genome shotgun (WGS) entry which is preliminary data.</text>
</comment>
<dbReference type="EMBL" id="NPOA01000011">
    <property type="protein sequence ID" value="PAV28764.1"/>
    <property type="molecule type" value="Genomic_DNA"/>
</dbReference>
<evidence type="ECO:0000259" key="2">
    <source>
        <dbReference type="Pfam" id="PF05922"/>
    </source>
</evidence>
<dbReference type="Proteomes" id="UP000218887">
    <property type="component" value="Unassembled WGS sequence"/>
</dbReference>
<evidence type="ECO:0000256" key="1">
    <source>
        <dbReference type="SAM" id="SignalP"/>
    </source>
</evidence>
<gene>
    <name evidence="3" type="ORF">CIL05_15915</name>
</gene>
<proteinExistence type="predicted"/>
<feature type="non-terminal residue" evidence="3">
    <location>
        <position position="181"/>
    </location>
</feature>
<keyword evidence="4" id="KW-1185">Reference proteome</keyword>
<evidence type="ECO:0000313" key="4">
    <source>
        <dbReference type="Proteomes" id="UP000218887"/>
    </source>
</evidence>
<feature type="domain" description="Inhibitor I9" evidence="2">
    <location>
        <begin position="69"/>
        <end position="177"/>
    </location>
</feature>
<reference evidence="3 4" key="1">
    <citation type="submission" date="2017-08" db="EMBL/GenBank/DDBJ databases">
        <title>Virgibacillus indicus sp. nov. and Virgibacillus profoundi sp. nov, two moderately halophilic bacteria isolated from marine sediment by using the Microfluidic Streak Plate.</title>
        <authorList>
            <person name="Xu B."/>
            <person name="Hu B."/>
            <person name="Wang J."/>
            <person name="Zhu Y."/>
            <person name="Huang L."/>
            <person name="Du W."/>
            <person name="Huang Y."/>
        </authorList>
    </citation>
    <scope>NUCLEOTIDE SEQUENCE [LARGE SCALE GENOMIC DNA]</scope>
    <source>
        <strain evidence="3 4">IO3-P3-H5</strain>
    </source>
</reference>
<name>A0A2A2IBV3_9BACI</name>
<protein>
    <recommendedName>
        <fullName evidence="2">Inhibitor I9 domain-containing protein</fullName>
    </recommendedName>
</protein>
<accession>A0A2A2IBV3</accession>
<feature type="chain" id="PRO_5013330848" description="Inhibitor I9 domain-containing protein" evidence="1">
    <location>
        <begin position="33"/>
        <end position="181"/>
    </location>
</feature>